<dbReference type="Gene3D" id="3.20.20.10">
    <property type="entry name" value="Alanine racemase"/>
    <property type="match status" value="1"/>
</dbReference>
<dbReference type="Pfam" id="PF01168">
    <property type="entry name" value="Ala_racemase_N"/>
    <property type="match status" value="1"/>
</dbReference>
<evidence type="ECO:0000259" key="5">
    <source>
        <dbReference type="Pfam" id="PF01168"/>
    </source>
</evidence>
<dbReference type="NCBIfam" id="TIGR00044">
    <property type="entry name" value="YggS family pyridoxal phosphate-dependent enzyme"/>
    <property type="match status" value="1"/>
</dbReference>
<name>A0A846WPA0_9ACTN</name>
<proteinExistence type="inferred from homology"/>
<dbReference type="GO" id="GO:0030170">
    <property type="term" value="F:pyridoxal phosphate binding"/>
    <property type="evidence" value="ECO:0007669"/>
    <property type="project" value="UniProtKB-UniRule"/>
</dbReference>
<accession>A0A846WPA0</accession>
<reference evidence="6 7" key="1">
    <citation type="submission" date="2020-04" db="EMBL/GenBank/DDBJ databases">
        <title>MicrobeNet Type strains.</title>
        <authorList>
            <person name="Nicholson A.C."/>
        </authorList>
    </citation>
    <scope>NUCLEOTIDE SEQUENCE [LARGE SCALE GENOMIC DNA]</scope>
    <source>
        <strain evidence="6 7">ATCC BAA-14</strain>
    </source>
</reference>
<evidence type="ECO:0000256" key="2">
    <source>
        <dbReference type="HAMAP-Rule" id="MF_02087"/>
    </source>
</evidence>
<comment type="caution">
    <text evidence="6">The sequence shown here is derived from an EMBL/GenBank/DDBJ whole genome shotgun (WGS) entry which is preliminary data.</text>
</comment>
<gene>
    <name evidence="6" type="ORF">HGA05_17870</name>
</gene>
<dbReference type="RefSeq" id="WP_006370498.1">
    <property type="nucleotide sequence ID" value="NZ_CP073075.1"/>
</dbReference>
<dbReference type="InterPro" id="IPR029066">
    <property type="entry name" value="PLP-binding_barrel"/>
</dbReference>
<evidence type="ECO:0000313" key="7">
    <source>
        <dbReference type="Proteomes" id="UP000563898"/>
    </source>
</evidence>
<evidence type="ECO:0000313" key="6">
    <source>
        <dbReference type="EMBL" id="NKY03442.1"/>
    </source>
</evidence>
<evidence type="ECO:0000256" key="3">
    <source>
        <dbReference type="PIRSR" id="PIRSR004848-1"/>
    </source>
</evidence>
<feature type="domain" description="Alanine racemase N-terminal" evidence="5">
    <location>
        <begin position="30"/>
        <end position="239"/>
    </location>
</feature>
<comment type="cofactor">
    <cofactor evidence="3">
        <name>pyridoxal 5'-phosphate</name>
        <dbReference type="ChEBI" id="CHEBI:597326"/>
    </cofactor>
</comment>
<sequence>MSDPRTEELAQRLATVRGELDAAVARAGRAPGDVELLVVTKFFPAADVARLIELGEREFGESREPEASRKIAELGELVDSSGAVFDMIGSVQTKKAKTVARWARSVHSVDRDKLVDQLATAAQAALHEQLRTEPLGVFCQVSLDGDPTRGGVIEAELPELAQRVVAAPSLRLAGLMVIAPTHGEVREWMATTARIREGFLREHPDATALSAGMSGDMAIAVEYGSTCVRVGTAIMGSRPILSQ</sequence>
<dbReference type="HAMAP" id="MF_02087">
    <property type="entry name" value="PLP_homeostasis"/>
    <property type="match status" value="1"/>
</dbReference>
<dbReference type="PANTHER" id="PTHR10146:SF14">
    <property type="entry name" value="PYRIDOXAL PHOSPHATE HOMEOSTASIS PROTEIN"/>
    <property type="match status" value="1"/>
</dbReference>
<dbReference type="EMBL" id="JAAXPC010000010">
    <property type="protein sequence ID" value="NKY03442.1"/>
    <property type="molecule type" value="Genomic_DNA"/>
</dbReference>
<comment type="similarity">
    <text evidence="2 4">Belongs to the pyridoxal phosphate-binding protein YggS/PROSC family.</text>
</comment>
<dbReference type="PIRSF" id="PIRSF004848">
    <property type="entry name" value="YBL036c_PLPDEIII"/>
    <property type="match status" value="1"/>
</dbReference>
<protein>
    <recommendedName>
        <fullName evidence="2">Pyridoxal phosphate homeostasis protein</fullName>
        <shortName evidence="2">PLP homeostasis protein</shortName>
    </recommendedName>
</protein>
<feature type="modified residue" description="N6-(pyridoxal phosphate)lysine" evidence="2 3">
    <location>
        <position position="41"/>
    </location>
</feature>
<organism evidence="6 7">
    <name type="scientific">Gordonia polyisoprenivorans</name>
    <dbReference type="NCBI Taxonomy" id="84595"/>
    <lineage>
        <taxon>Bacteria</taxon>
        <taxon>Bacillati</taxon>
        <taxon>Actinomycetota</taxon>
        <taxon>Actinomycetes</taxon>
        <taxon>Mycobacteriales</taxon>
        <taxon>Gordoniaceae</taxon>
        <taxon>Gordonia</taxon>
    </lineage>
</organism>
<dbReference type="InterPro" id="IPR011078">
    <property type="entry name" value="PyrdxlP_homeostasis"/>
</dbReference>
<dbReference type="GeneID" id="90159811"/>
<dbReference type="Proteomes" id="UP000563898">
    <property type="component" value="Unassembled WGS sequence"/>
</dbReference>
<keyword evidence="1 2" id="KW-0663">Pyridoxal phosphate</keyword>
<comment type="function">
    <text evidence="2">Pyridoxal 5'-phosphate (PLP)-binding protein, which is involved in PLP homeostasis.</text>
</comment>
<dbReference type="AlphaFoldDB" id="A0A846WPA0"/>
<evidence type="ECO:0000256" key="4">
    <source>
        <dbReference type="RuleBase" id="RU004514"/>
    </source>
</evidence>
<dbReference type="PANTHER" id="PTHR10146">
    <property type="entry name" value="PROLINE SYNTHETASE CO-TRANSCRIBED BACTERIAL HOMOLOG PROTEIN"/>
    <property type="match status" value="1"/>
</dbReference>
<evidence type="ECO:0000256" key="1">
    <source>
        <dbReference type="ARBA" id="ARBA00022898"/>
    </source>
</evidence>
<dbReference type="OMA" id="PLEWHMI"/>
<dbReference type="SUPFAM" id="SSF51419">
    <property type="entry name" value="PLP-binding barrel"/>
    <property type="match status" value="1"/>
</dbReference>
<dbReference type="InterPro" id="IPR001608">
    <property type="entry name" value="Ala_racemase_N"/>
</dbReference>